<dbReference type="PANTHER" id="PTHR47723">
    <property type="entry name" value="OS05G0353850 PROTEIN"/>
    <property type="match status" value="1"/>
</dbReference>
<evidence type="ECO:0000313" key="3">
    <source>
        <dbReference type="Proteomes" id="UP001064489"/>
    </source>
</evidence>
<reference evidence="2 3" key="1">
    <citation type="journal article" date="2022" name="Plant J.">
        <title>Strategies of tolerance reflected in two North American maple genomes.</title>
        <authorList>
            <person name="McEvoy S.L."/>
            <person name="Sezen U.U."/>
            <person name="Trouern-Trend A."/>
            <person name="McMahon S.M."/>
            <person name="Schaberg P.G."/>
            <person name="Yang J."/>
            <person name="Wegrzyn J.L."/>
            <person name="Swenson N.G."/>
        </authorList>
    </citation>
    <scope>NUCLEOTIDE SEQUENCE [LARGE SCALE GENOMIC DNA]</scope>
    <source>
        <strain evidence="2">91603</strain>
    </source>
</reference>
<dbReference type="GO" id="GO:0003676">
    <property type="term" value="F:nucleic acid binding"/>
    <property type="evidence" value="ECO:0007669"/>
    <property type="project" value="InterPro"/>
</dbReference>
<dbReference type="InterPro" id="IPR002156">
    <property type="entry name" value="RNaseH_domain"/>
</dbReference>
<dbReference type="GO" id="GO:0004523">
    <property type="term" value="F:RNA-DNA hybrid ribonuclease activity"/>
    <property type="evidence" value="ECO:0007669"/>
    <property type="project" value="InterPro"/>
</dbReference>
<dbReference type="Gene3D" id="3.30.420.10">
    <property type="entry name" value="Ribonuclease H-like superfamily/Ribonuclease H"/>
    <property type="match status" value="1"/>
</dbReference>
<dbReference type="InterPro" id="IPR053151">
    <property type="entry name" value="RNase_H-like"/>
</dbReference>
<proteinExistence type="predicted"/>
<comment type="caution">
    <text evidence="2">The sequence shown here is derived from an EMBL/GenBank/DDBJ whole genome shotgun (WGS) entry which is preliminary data.</text>
</comment>
<name>A0AAD5JF02_ACENE</name>
<dbReference type="Proteomes" id="UP001064489">
    <property type="component" value="Chromosome 13"/>
</dbReference>
<keyword evidence="3" id="KW-1185">Reference proteome</keyword>
<feature type="domain" description="RNase H type-1" evidence="1">
    <location>
        <begin position="25"/>
        <end position="136"/>
    </location>
</feature>
<protein>
    <recommendedName>
        <fullName evidence="1">RNase H type-1 domain-containing protein</fullName>
    </recommendedName>
</protein>
<dbReference type="InterPro" id="IPR012337">
    <property type="entry name" value="RNaseH-like_sf"/>
</dbReference>
<gene>
    <name evidence="2" type="ORF">LWI28_000037</name>
</gene>
<dbReference type="PROSITE" id="PS50879">
    <property type="entry name" value="RNASE_H_1"/>
    <property type="match status" value="1"/>
</dbReference>
<organism evidence="2 3">
    <name type="scientific">Acer negundo</name>
    <name type="common">Box elder</name>
    <dbReference type="NCBI Taxonomy" id="4023"/>
    <lineage>
        <taxon>Eukaryota</taxon>
        <taxon>Viridiplantae</taxon>
        <taxon>Streptophyta</taxon>
        <taxon>Embryophyta</taxon>
        <taxon>Tracheophyta</taxon>
        <taxon>Spermatophyta</taxon>
        <taxon>Magnoliopsida</taxon>
        <taxon>eudicotyledons</taxon>
        <taxon>Gunneridae</taxon>
        <taxon>Pentapetalae</taxon>
        <taxon>rosids</taxon>
        <taxon>malvids</taxon>
        <taxon>Sapindales</taxon>
        <taxon>Sapindaceae</taxon>
        <taxon>Hippocastanoideae</taxon>
        <taxon>Acereae</taxon>
        <taxon>Acer</taxon>
    </lineage>
</organism>
<sequence>MKAFQIQHQSVYARPGKIISWAKPPVCWIKLNCYGSYRGNLGNSGGGGIIRDCHGMAKAAFSSCFGNGTNNSAELKAILEGIRLRKRLLYFNVIIESDSRIVVDWLRKGSCTLWYLWDFWEYIVAELEGVNFLVLH</sequence>
<dbReference type="SUPFAM" id="SSF53098">
    <property type="entry name" value="Ribonuclease H-like"/>
    <property type="match status" value="1"/>
</dbReference>
<dbReference type="InterPro" id="IPR036397">
    <property type="entry name" value="RNaseH_sf"/>
</dbReference>
<dbReference type="Pfam" id="PF13456">
    <property type="entry name" value="RVT_3"/>
    <property type="match status" value="1"/>
</dbReference>
<evidence type="ECO:0000313" key="2">
    <source>
        <dbReference type="EMBL" id="KAI9197531.1"/>
    </source>
</evidence>
<dbReference type="PANTHER" id="PTHR47723:SF19">
    <property type="entry name" value="POLYNUCLEOTIDYL TRANSFERASE, RIBONUCLEASE H-LIKE SUPERFAMILY PROTEIN"/>
    <property type="match status" value="1"/>
</dbReference>
<dbReference type="InterPro" id="IPR044730">
    <property type="entry name" value="RNase_H-like_dom_plant"/>
</dbReference>
<dbReference type="EMBL" id="JAJSOW010000002">
    <property type="protein sequence ID" value="KAI9197531.1"/>
    <property type="molecule type" value="Genomic_DNA"/>
</dbReference>
<evidence type="ECO:0000259" key="1">
    <source>
        <dbReference type="PROSITE" id="PS50879"/>
    </source>
</evidence>
<accession>A0AAD5JF02</accession>
<dbReference type="CDD" id="cd06222">
    <property type="entry name" value="RNase_H_like"/>
    <property type="match status" value="1"/>
</dbReference>
<dbReference type="AlphaFoldDB" id="A0AAD5JF02"/>